<dbReference type="InterPro" id="IPR051783">
    <property type="entry name" value="NAD(P)-dependent_oxidoreduct"/>
</dbReference>
<dbReference type="Pfam" id="PF01370">
    <property type="entry name" value="Epimerase"/>
    <property type="match status" value="1"/>
</dbReference>
<dbReference type="InterPro" id="IPR036291">
    <property type="entry name" value="NAD(P)-bd_dom_sf"/>
</dbReference>
<protein>
    <submittedName>
        <fullName evidence="2">Nucleoside-diphosphate-sugar epimerase</fullName>
    </submittedName>
</protein>
<keyword evidence="3" id="KW-1185">Reference proteome</keyword>
<accession>A0A1H9XHW4</accession>
<dbReference type="InterPro" id="IPR001509">
    <property type="entry name" value="Epimerase_deHydtase"/>
</dbReference>
<evidence type="ECO:0000313" key="3">
    <source>
        <dbReference type="Proteomes" id="UP000199019"/>
    </source>
</evidence>
<reference evidence="3" key="1">
    <citation type="submission" date="2016-10" db="EMBL/GenBank/DDBJ databases">
        <authorList>
            <person name="Varghese N."/>
            <person name="Submissions S."/>
        </authorList>
    </citation>
    <scope>NUCLEOTIDE SEQUENCE [LARGE SCALE GENOMIC DNA]</scope>
    <source>
        <strain evidence="3">CGMCC 1.6963</strain>
    </source>
</reference>
<dbReference type="OrthoDB" id="3338687at2"/>
<evidence type="ECO:0000259" key="1">
    <source>
        <dbReference type="Pfam" id="PF01370"/>
    </source>
</evidence>
<evidence type="ECO:0000313" key="2">
    <source>
        <dbReference type="EMBL" id="SES45253.1"/>
    </source>
</evidence>
<dbReference type="Gene3D" id="3.40.50.720">
    <property type="entry name" value="NAD(P)-binding Rossmann-like Domain"/>
    <property type="match status" value="1"/>
</dbReference>
<dbReference type="RefSeq" id="WP_091761610.1">
    <property type="nucleotide sequence ID" value="NZ_FOHB01000008.1"/>
</dbReference>
<dbReference type="PANTHER" id="PTHR48079:SF6">
    <property type="entry name" value="NAD(P)-BINDING DOMAIN-CONTAINING PROTEIN-RELATED"/>
    <property type="match status" value="1"/>
</dbReference>
<sequence length="358" mass="38873">MRVVVTGASGIVGSAFLRAVDGRGHDITAVCRRVRTAPGAPGRAEGVTWVAHDLADRSGDRRLRELVRGADSVVHLAWGLQPMHNRGHLRRVDLGGSLAVVRAVQEERVPHLLFGSSVGGYAPRTSDDPVGEDWPFTGVPGSVYSRHKAFVERHLDQVEAEAGDALVIARTRPSLVGQRMAGSAMLRLGFPLLMPAPLFRHVGLLPLDRAFALQFVHADDVADAIVRVLESRAAGAFNLAADGILRQPDLAVAFGARPLHLPKPLALRLVGGLWQTGVAPLDPGWLEMAFRVPFMDTSRARDVLGWRPRHTAREVLDEVVGGMAGRAGGPYPPLRSRTTRDELAHLVRHGPVWWRPET</sequence>
<dbReference type="EMBL" id="FOHB01000008">
    <property type="protein sequence ID" value="SES45253.1"/>
    <property type="molecule type" value="Genomic_DNA"/>
</dbReference>
<dbReference type="STRING" id="587636.SAMN05216199_3767"/>
<gene>
    <name evidence="2" type="ORF">SAMN05216199_3767</name>
</gene>
<dbReference type="Proteomes" id="UP000199019">
    <property type="component" value="Unassembled WGS sequence"/>
</dbReference>
<organism evidence="2 3">
    <name type="scientific">Pedococcus cremeus</name>
    <dbReference type="NCBI Taxonomy" id="587636"/>
    <lineage>
        <taxon>Bacteria</taxon>
        <taxon>Bacillati</taxon>
        <taxon>Actinomycetota</taxon>
        <taxon>Actinomycetes</taxon>
        <taxon>Micrococcales</taxon>
        <taxon>Intrasporangiaceae</taxon>
        <taxon>Pedococcus</taxon>
    </lineage>
</organism>
<proteinExistence type="predicted"/>
<dbReference type="PANTHER" id="PTHR48079">
    <property type="entry name" value="PROTEIN YEEZ"/>
    <property type="match status" value="1"/>
</dbReference>
<dbReference type="SUPFAM" id="SSF51735">
    <property type="entry name" value="NAD(P)-binding Rossmann-fold domains"/>
    <property type="match status" value="1"/>
</dbReference>
<dbReference type="GO" id="GO:0005737">
    <property type="term" value="C:cytoplasm"/>
    <property type="evidence" value="ECO:0007669"/>
    <property type="project" value="TreeGrafter"/>
</dbReference>
<dbReference type="GO" id="GO:0004029">
    <property type="term" value="F:aldehyde dehydrogenase (NAD+) activity"/>
    <property type="evidence" value="ECO:0007669"/>
    <property type="project" value="TreeGrafter"/>
</dbReference>
<name>A0A1H9XHW4_9MICO</name>
<dbReference type="AlphaFoldDB" id="A0A1H9XHW4"/>
<feature type="domain" description="NAD-dependent epimerase/dehydratase" evidence="1">
    <location>
        <begin position="3"/>
        <end position="239"/>
    </location>
</feature>